<evidence type="ECO:0000313" key="2">
    <source>
        <dbReference type="Proteomes" id="UP000276133"/>
    </source>
</evidence>
<keyword evidence="2" id="KW-1185">Reference proteome</keyword>
<comment type="caution">
    <text evidence="1">The sequence shown here is derived from an EMBL/GenBank/DDBJ whole genome shotgun (WGS) entry which is preliminary data.</text>
</comment>
<dbReference type="AlphaFoldDB" id="A0A3M7RU15"/>
<dbReference type="EMBL" id="REGN01002609">
    <property type="protein sequence ID" value="RNA27046.1"/>
    <property type="molecule type" value="Genomic_DNA"/>
</dbReference>
<accession>A0A3M7RU15</accession>
<evidence type="ECO:0000313" key="1">
    <source>
        <dbReference type="EMBL" id="RNA27046.1"/>
    </source>
</evidence>
<name>A0A3M7RU15_BRAPC</name>
<proteinExistence type="predicted"/>
<organism evidence="1 2">
    <name type="scientific">Brachionus plicatilis</name>
    <name type="common">Marine rotifer</name>
    <name type="synonym">Brachionus muelleri</name>
    <dbReference type="NCBI Taxonomy" id="10195"/>
    <lineage>
        <taxon>Eukaryota</taxon>
        <taxon>Metazoa</taxon>
        <taxon>Spiralia</taxon>
        <taxon>Gnathifera</taxon>
        <taxon>Rotifera</taxon>
        <taxon>Eurotatoria</taxon>
        <taxon>Monogononta</taxon>
        <taxon>Pseudotrocha</taxon>
        <taxon>Ploima</taxon>
        <taxon>Brachionidae</taxon>
        <taxon>Brachionus</taxon>
    </lineage>
</organism>
<protein>
    <submittedName>
        <fullName evidence="1">Uncharacterized protein</fullName>
    </submittedName>
</protein>
<sequence>MSLYGFHRFNYSVGQVLTFRIIPRKLTLSMVPVAKNGIGKRDECPHFYLFKSKVLSRIELYGI</sequence>
<gene>
    <name evidence="1" type="ORF">BpHYR1_023645</name>
</gene>
<reference evidence="1 2" key="1">
    <citation type="journal article" date="2018" name="Sci. Rep.">
        <title>Genomic signatures of local adaptation to the degree of environmental predictability in rotifers.</title>
        <authorList>
            <person name="Franch-Gras L."/>
            <person name="Hahn C."/>
            <person name="Garcia-Roger E.M."/>
            <person name="Carmona M.J."/>
            <person name="Serra M."/>
            <person name="Gomez A."/>
        </authorList>
    </citation>
    <scope>NUCLEOTIDE SEQUENCE [LARGE SCALE GENOMIC DNA]</scope>
    <source>
        <strain evidence="1">HYR1</strain>
    </source>
</reference>
<dbReference type="Proteomes" id="UP000276133">
    <property type="component" value="Unassembled WGS sequence"/>
</dbReference>